<organism evidence="1 2">
    <name type="scientific">Thalictrum thalictroides</name>
    <name type="common">Rue-anemone</name>
    <name type="synonym">Anemone thalictroides</name>
    <dbReference type="NCBI Taxonomy" id="46969"/>
    <lineage>
        <taxon>Eukaryota</taxon>
        <taxon>Viridiplantae</taxon>
        <taxon>Streptophyta</taxon>
        <taxon>Embryophyta</taxon>
        <taxon>Tracheophyta</taxon>
        <taxon>Spermatophyta</taxon>
        <taxon>Magnoliopsida</taxon>
        <taxon>Ranunculales</taxon>
        <taxon>Ranunculaceae</taxon>
        <taxon>Thalictroideae</taxon>
        <taxon>Thalictrum</taxon>
    </lineage>
</organism>
<keyword evidence="2" id="KW-1185">Reference proteome</keyword>
<feature type="non-terminal residue" evidence="1">
    <location>
        <position position="1"/>
    </location>
</feature>
<comment type="caution">
    <text evidence="1">The sequence shown here is derived from an EMBL/GenBank/DDBJ whole genome shotgun (WGS) entry which is preliminary data.</text>
</comment>
<proteinExistence type="predicted"/>
<dbReference type="AlphaFoldDB" id="A0A7J6X3S4"/>
<protein>
    <submittedName>
        <fullName evidence="1">Uncharacterized protein</fullName>
    </submittedName>
</protein>
<name>A0A7J6X3S4_THATH</name>
<gene>
    <name evidence="1" type="ORF">FRX31_006371</name>
</gene>
<dbReference type="EMBL" id="JABWDY010005924">
    <property type="protein sequence ID" value="KAF5204043.1"/>
    <property type="molecule type" value="Genomic_DNA"/>
</dbReference>
<evidence type="ECO:0000313" key="2">
    <source>
        <dbReference type="Proteomes" id="UP000554482"/>
    </source>
</evidence>
<sequence>LIAYVDSISLLNKGAAMQGRRKFVREKTRLAKYDSCVRRRTGRLNPKQGS</sequence>
<accession>A0A7J6X3S4</accession>
<dbReference type="Proteomes" id="UP000554482">
    <property type="component" value="Unassembled WGS sequence"/>
</dbReference>
<reference evidence="1 2" key="1">
    <citation type="submission" date="2020-06" db="EMBL/GenBank/DDBJ databases">
        <title>Transcriptomic and genomic resources for Thalictrum thalictroides and T. hernandezii: Facilitating candidate gene discovery in an emerging model plant lineage.</title>
        <authorList>
            <person name="Arias T."/>
            <person name="Riano-Pachon D.M."/>
            <person name="Di Stilio V.S."/>
        </authorList>
    </citation>
    <scope>NUCLEOTIDE SEQUENCE [LARGE SCALE GENOMIC DNA]</scope>
    <source>
        <strain evidence="2">cv. WT478/WT964</strain>
        <tissue evidence="1">Leaves</tissue>
    </source>
</reference>
<evidence type="ECO:0000313" key="1">
    <source>
        <dbReference type="EMBL" id="KAF5204043.1"/>
    </source>
</evidence>